<dbReference type="OrthoDB" id="1742302at2759"/>
<name>A0A9J5YJ92_SOLCO</name>
<organism evidence="1 2">
    <name type="scientific">Solanum commersonii</name>
    <name type="common">Commerson's wild potato</name>
    <name type="synonym">Commerson's nightshade</name>
    <dbReference type="NCBI Taxonomy" id="4109"/>
    <lineage>
        <taxon>Eukaryota</taxon>
        <taxon>Viridiplantae</taxon>
        <taxon>Streptophyta</taxon>
        <taxon>Embryophyta</taxon>
        <taxon>Tracheophyta</taxon>
        <taxon>Spermatophyta</taxon>
        <taxon>Magnoliopsida</taxon>
        <taxon>eudicotyledons</taxon>
        <taxon>Gunneridae</taxon>
        <taxon>Pentapetalae</taxon>
        <taxon>asterids</taxon>
        <taxon>lamiids</taxon>
        <taxon>Solanales</taxon>
        <taxon>Solanaceae</taxon>
        <taxon>Solanoideae</taxon>
        <taxon>Solaneae</taxon>
        <taxon>Solanum</taxon>
    </lineage>
</organism>
<gene>
    <name evidence="1" type="ORF">H5410_031771</name>
</gene>
<evidence type="ECO:0000313" key="1">
    <source>
        <dbReference type="EMBL" id="KAG5600401.1"/>
    </source>
</evidence>
<evidence type="ECO:0000313" key="2">
    <source>
        <dbReference type="Proteomes" id="UP000824120"/>
    </source>
</evidence>
<dbReference type="AlphaFoldDB" id="A0A9J5YJ92"/>
<keyword evidence="2" id="KW-1185">Reference proteome</keyword>
<protein>
    <submittedName>
        <fullName evidence="1">Uncharacterized protein</fullName>
    </submittedName>
</protein>
<sequence length="68" mass="8223">MKKTKAALSNWSKVSFGDIFKQLSIREEIVRMKEELFEASLIADNRRILHQAHAELKKYVHFKKEYWR</sequence>
<reference evidence="1 2" key="1">
    <citation type="submission" date="2020-09" db="EMBL/GenBank/DDBJ databases">
        <title>De no assembly of potato wild relative species, Solanum commersonii.</title>
        <authorList>
            <person name="Cho K."/>
        </authorList>
    </citation>
    <scope>NUCLEOTIDE SEQUENCE [LARGE SCALE GENOMIC DNA]</scope>
    <source>
        <strain evidence="1">LZ3.2</strain>
        <tissue evidence="1">Leaf</tissue>
    </source>
</reference>
<dbReference type="EMBL" id="JACXVP010000006">
    <property type="protein sequence ID" value="KAG5600401.1"/>
    <property type="molecule type" value="Genomic_DNA"/>
</dbReference>
<proteinExistence type="predicted"/>
<comment type="caution">
    <text evidence="1">The sequence shown here is derived from an EMBL/GenBank/DDBJ whole genome shotgun (WGS) entry which is preliminary data.</text>
</comment>
<dbReference type="Proteomes" id="UP000824120">
    <property type="component" value="Chromosome 6"/>
</dbReference>
<accession>A0A9J5YJ92</accession>